<dbReference type="EMBL" id="OZ035837">
    <property type="protein sequence ID" value="CAL1583166.1"/>
    <property type="molecule type" value="Genomic_DNA"/>
</dbReference>
<accession>A0AAV2K3W5</accession>
<dbReference type="Proteomes" id="UP001497482">
    <property type="component" value="Chromosome 15"/>
</dbReference>
<proteinExistence type="predicted"/>
<keyword evidence="7" id="KW-1185">Reference proteome</keyword>
<feature type="compositionally biased region" description="Basic and acidic residues" evidence="4">
    <location>
        <begin position="147"/>
        <end position="157"/>
    </location>
</feature>
<feature type="domain" description="EF-hand" evidence="5">
    <location>
        <begin position="192"/>
        <end position="227"/>
    </location>
</feature>
<evidence type="ECO:0000256" key="1">
    <source>
        <dbReference type="ARBA" id="ARBA00022723"/>
    </source>
</evidence>
<dbReference type="PROSITE" id="PS50222">
    <property type="entry name" value="EF_HAND_2"/>
    <property type="match status" value="1"/>
</dbReference>
<dbReference type="InterPro" id="IPR011992">
    <property type="entry name" value="EF-hand-dom_pair"/>
</dbReference>
<dbReference type="Gene3D" id="1.10.238.10">
    <property type="entry name" value="EF-hand"/>
    <property type="match status" value="1"/>
</dbReference>
<dbReference type="CDD" id="cd00051">
    <property type="entry name" value="EFh"/>
    <property type="match status" value="1"/>
</dbReference>
<dbReference type="SUPFAM" id="SSF47473">
    <property type="entry name" value="EF-hand"/>
    <property type="match status" value="2"/>
</dbReference>
<organism evidence="6 7">
    <name type="scientific">Knipowitschia caucasica</name>
    <name type="common">Caucasian dwarf goby</name>
    <name type="synonym">Pomatoschistus caucasicus</name>
    <dbReference type="NCBI Taxonomy" id="637954"/>
    <lineage>
        <taxon>Eukaryota</taxon>
        <taxon>Metazoa</taxon>
        <taxon>Chordata</taxon>
        <taxon>Craniata</taxon>
        <taxon>Vertebrata</taxon>
        <taxon>Euteleostomi</taxon>
        <taxon>Actinopterygii</taxon>
        <taxon>Neopterygii</taxon>
        <taxon>Teleostei</taxon>
        <taxon>Neoteleostei</taxon>
        <taxon>Acanthomorphata</taxon>
        <taxon>Gobiaria</taxon>
        <taxon>Gobiiformes</taxon>
        <taxon>Gobioidei</taxon>
        <taxon>Gobiidae</taxon>
        <taxon>Gobiinae</taxon>
        <taxon>Knipowitschia</taxon>
    </lineage>
</organism>
<feature type="compositionally biased region" description="Basic and acidic residues" evidence="4">
    <location>
        <begin position="247"/>
        <end position="269"/>
    </location>
</feature>
<protein>
    <recommendedName>
        <fullName evidence="5">EF-hand domain-containing protein</fullName>
    </recommendedName>
</protein>
<dbReference type="InterPro" id="IPR002048">
    <property type="entry name" value="EF_hand_dom"/>
</dbReference>
<evidence type="ECO:0000259" key="5">
    <source>
        <dbReference type="PROSITE" id="PS50222"/>
    </source>
</evidence>
<dbReference type="GO" id="GO:0004143">
    <property type="term" value="F:ATP-dependent diacylglycerol kinase activity"/>
    <property type="evidence" value="ECO:0007669"/>
    <property type="project" value="UniProtKB-EC"/>
</dbReference>
<feature type="compositionally biased region" description="Polar residues" evidence="4">
    <location>
        <begin position="123"/>
        <end position="141"/>
    </location>
</feature>
<keyword evidence="2" id="KW-0106">Calcium</keyword>
<feature type="compositionally biased region" description="Low complexity" evidence="4">
    <location>
        <begin position="87"/>
        <end position="107"/>
    </location>
</feature>
<feature type="region of interest" description="Disordered" evidence="4">
    <location>
        <begin position="79"/>
        <end position="171"/>
    </location>
</feature>
<dbReference type="Pfam" id="PF14513">
    <property type="entry name" value="DAG_kinase_N"/>
    <property type="match status" value="1"/>
</dbReference>
<name>A0AAV2K3W5_KNICA</name>
<dbReference type="InterPro" id="IPR038199">
    <property type="entry name" value="DGK_typeI_N_sf"/>
</dbReference>
<comment type="catalytic activity">
    <reaction evidence="3">
        <text>a 1,2-diacyl-sn-glycerol + ATP = a 1,2-diacyl-sn-glycero-3-phosphate + ADP + H(+)</text>
        <dbReference type="Rhea" id="RHEA:10272"/>
        <dbReference type="ChEBI" id="CHEBI:15378"/>
        <dbReference type="ChEBI" id="CHEBI:17815"/>
        <dbReference type="ChEBI" id="CHEBI:30616"/>
        <dbReference type="ChEBI" id="CHEBI:58608"/>
        <dbReference type="ChEBI" id="CHEBI:456216"/>
        <dbReference type="EC" id="2.7.1.107"/>
    </reaction>
    <physiologicalReaction direction="left-to-right" evidence="3">
        <dbReference type="Rhea" id="RHEA:10273"/>
    </physiologicalReaction>
</comment>
<evidence type="ECO:0000313" key="7">
    <source>
        <dbReference type="Proteomes" id="UP001497482"/>
    </source>
</evidence>
<evidence type="ECO:0000256" key="4">
    <source>
        <dbReference type="SAM" id="MobiDB-lite"/>
    </source>
</evidence>
<dbReference type="InterPro" id="IPR029477">
    <property type="entry name" value="DAG_kinase_typeI_N"/>
</dbReference>
<dbReference type="InterPro" id="IPR018247">
    <property type="entry name" value="EF_Hand_1_Ca_BS"/>
</dbReference>
<feature type="region of interest" description="Disordered" evidence="4">
    <location>
        <begin position="235"/>
        <end position="296"/>
    </location>
</feature>
<feature type="compositionally biased region" description="Acidic residues" evidence="4">
    <location>
        <begin position="235"/>
        <end position="246"/>
    </location>
</feature>
<keyword evidence="1" id="KW-0479">Metal-binding</keyword>
<evidence type="ECO:0000256" key="3">
    <source>
        <dbReference type="ARBA" id="ARBA00023411"/>
    </source>
</evidence>
<reference evidence="6 7" key="1">
    <citation type="submission" date="2024-04" db="EMBL/GenBank/DDBJ databases">
        <authorList>
            <person name="Waldvogel A.-M."/>
            <person name="Schoenle A."/>
        </authorList>
    </citation>
    <scope>NUCLEOTIDE SEQUENCE [LARGE SCALE GENOMIC DNA]</scope>
</reference>
<gene>
    <name evidence="6" type="ORF">KC01_LOCUS13669</name>
</gene>
<sequence length="296" mass="31782">MATYLENDLPEELCQHLFTSFKSKSGGCSPDQSRAGTSLLDARSIDAGISIQTEVACAPITGVNGKSILFAMGRHTPEPSVMSTAGSGATTSPCSSRSSSQRSGTGRHTPGGHKSPCTKVKSTEGNNNNVLTPNKGPSRSPVSPKLSPERSHTEKLLSLRRSPSPLLSPLPSPQVVFLKDIVCYLSLLERGTPEDKLEFMFRLYDTDGNGVLDSSELDRIINQMVHVAEYLEWDSTETETDSEGDDGGDRLRQRRDGDAGGVDPRRPHYDPFTGLTGHGHQCSGGRAARVASEALQ</sequence>
<evidence type="ECO:0000256" key="2">
    <source>
        <dbReference type="ARBA" id="ARBA00022837"/>
    </source>
</evidence>
<dbReference type="PROSITE" id="PS00018">
    <property type="entry name" value="EF_HAND_1"/>
    <property type="match status" value="1"/>
</dbReference>
<dbReference type="Gene3D" id="1.10.238.110">
    <property type="entry name" value="Diacylglycerol kinase alpha"/>
    <property type="match status" value="2"/>
</dbReference>
<dbReference type="GO" id="GO:0005509">
    <property type="term" value="F:calcium ion binding"/>
    <property type="evidence" value="ECO:0007669"/>
    <property type="project" value="InterPro"/>
</dbReference>
<evidence type="ECO:0000313" key="6">
    <source>
        <dbReference type="EMBL" id="CAL1583166.1"/>
    </source>
</evidence>
<dbReference type="AlphaFoldDB" id="A0AAV2K3W5"/>
<dbReference type="SMART" id="SM00054">
    <property type="entry name" value="EFh"/>
    <property type="match status" value="1"/>
</dbReference>